<dbReference type="Proteomes" id="UP001165960">
    <property type="component" value="Unassembled WGS sequence"/>
</dbReference>
<proteinExistence type="predicted"/>
<accession>A0ACC2TJ38</accession>
<evidence type="ECO:0000313" key="2">
    <source>
        <dbReference type="Proteomes" id="UP001165960"/>
    </source>
</evidence>
<name>A0ACC2TJ38_9FUNG</name>
<organism evidence="1 2">
    <name type="scientific">Entomophthora muscae</name>
    <dbReference type="NCBI Taxonomy" id="34485"/>
    <lineage>
        <taxon>Eukaryota</taxon>
        <taxon>Fungi</taxon>
        <taxon>Fungi incertae sedis</taxon>
        <taxon>Zoopagomycota</taxon>
        <taxon>Entomophthoromycotina</taxon>
        <taxon>Entomophthoromycetes</taxon>
        <taxon>Entomophthorales</taxon>
        <taxon>Entomophthoraceae</taxon>
        <taxon>Entomophthora</taxon>
    </lineage>
</organism>
<sequence length="130" mass="14355">MDNDEYKLVAPLVPLSASKRPSSTSSCYSIPHLPTDSSLPQLCHFILWKGDSLQTSSGTLCVHGVCGCPGDDFKWVYPLGSQFVPSAKSMCVMEEHSVAYLKLLKRGPLDVIFFLAPYLLGQCIRIGFWL</sequence>
<reference evidence="1" key="1">
    <citation type="submission" date="2022-04" db="EMBL/GenBank/DDBJ databases">
        <title>Genome of the entomopathogenic fungus Entomophthora muscae.</title>
        <authorList>
            <person name="Elya C."/>
            <person name="Lovett B.R."/>
            <person name="Lee E."/>
            <person name="Macias A.M."/>
            <person name="Hajek A.E."/>
            <person name="De Bivort B.L."/>
            <person name="Kasson M.T."/>
            <person name="De Fine Licht H.H."/>
            <person name="Stajich J.E."/>
        </authorList>
    </citation>
    <scope>NUCLEOTIDE SEQUENCE</scope>
    <source>
        <strain evidence="1">Berkeley</strain>
    </source>
</reference>
<protein>
    <submittedName>
        <fullName evidence="1">Uncharacterized protein</fullName>
    </submittedName>
</protein>
<comment type="caution">
    <text evidence="1">The sequence shown here is derived from an EMBL/GenBank/DDBJ whole genome shotgun (WGS) entry which is preliminary data.</text>
</comment>
<evidence type="ECO:0000313" key="1">
    <source>
        <dbReference type="EMBL" id="KAJ9074496.1"/>
    </source>
</evidence>
<keyword evidence="2" id="KW-1185">Reference proteome</keyword>
<dbReference type="EMBL" id="QTSX02002856">
    <property type="protein sequence ID" value="KAJ9074496.1"/>
    <property type="molecule type" value="Genomic_DNA"/>
</dbReference>
<gene>
    <name evidence="1" type="ORF">DSO57_1005814</name>
</gene>